<dbReference type="PANTHER" id="PTHR46455">
    <property type="entry name" value="SET AND MYND DOMAIN CONTAINING, ARTHROPOD-SPECIFIC, MEMBER 4, ISOFORM A"/>
    <property type="match status" value="1"/>
</dbReference>
<keyword evidence="2" id="KW-0863">Zinc-finger</keyword>
<protein>
    <recommendedName>
        <fullName evidence="4">SET domain-containing protein</fullName>
    </recommendedName>
</protein>
<keyword evidence="6" id="KW-1185">Reference proteome</keyword>
<dbReference type="CDD" id="cd20071">
    <property type="entry name" value="SET_SMYD"/>
    <property type="match status" value="1"/>
</dbReference>
<dbReference type="Gene3D" id="1.10.220.160">
    <property type="match status" value="1"/>
</dbReference>
<dbReference type="PROSITE" id="PS50280">
    <property type="entry name" value="SET"/>
    <property type="match status" value="1"/>
</dbReference>
<keyword evidence="1" id="KW-0479">Metal-binding</keyword>
<dbReference type="EMBL" id="CAXLJM020000041">
    <property type="protein sequence ID" value="CAL8109373.1"/>
    <property type="molecule type" value="Genomic_DNA"/>
</dbReference>
<evidence type="ECO:0000313" key="5">
    <source>
        <dbReference type="EMBL" id="CAL8109373.1"/>
    </source>
</evidence>
<accession>A0ABP1QS40</accession>
<dbReference type="InterPro" id="IPR046341">
    <property type="entry name" value="SET_dom_sf"/>
</dbReference>
<dbReference type="InterPro" id="IPR053010">
    <property type="entry name" value="SET_SmydA-8"/>
</dbReference>
<evidence type="ECO:0000313" key="6">
    <source>
        <dbReference type="Proteomes" id="UP001642540"/>
    </source>
</evidence>
<dbReference type="Proteomes" id="UP001642540">
    <property type="component" value="Unassembled WGS sequence"/>
</dbReference>
<dbReference type="SUPFAM" id="SSF82199">
    <property type="entry name" value="SET domain"/>
    <property type="match status" value="1"/>
</dbReference>
<dbReference type="Gene3D" id="2.170.270.10">
    <property type="entry name" value="SET domain"/>
    <property type="match status" value="1"/>
</dbReference>
<gene>
    <name evidence="5" type="ORF">ODALV1_LOCUS13303</name>
</gene>
<name>A0ABP1QS40_9HEXA</name>
<keyword evidence="3" id="KW-0862">Zinc</keyword>
<organism evidence="5 6">
    <name type="scientific">Orchesella dallaii</name>
    <dbReference type="NCBI Taxonomy" id="48710"/>
    <lineage>
        <taxon>Eukaryota</taxon>
        <taxon>Metazoa</taxon>
        <taxon>Ecdysozoa</taxon>
        <taxon>Arthropoda</taxon>
        <taxon>Hexapoda</taxon>
        <taxon>Collembola</taxon>
        <taxon>Entomobryomorpha</taxon>
        <taxon>Entomobryoidea</taxon>
        <taxon>Orchesellidae</taxon>
        <taxon>Orchesellinae</taxon>
        <taxon>Orchesella</taxon>
    </lineage>
</organism>
<sequence>MDPSLKTGDSLQHRCGHCKRAIQVSSTEFPCSNCKKVFYCSEAHRKSHASKHEKSGCFPAIIHSNSECGRYWVASRHIAVDEVIYMEKASVLAPNIPTMSHLYPTCLGCCRGTNTTYRCSKCSWPVCNKRCEKLGSHSMNECKIFRKNEVQPNCRPQYYFFIQFLRALLLKEKDPKGFEELMQLESHIQARMKVKDEVLMFKSFYKFLTEECNMDYELDVVNHIVGVNRVNCYSGDALINGKKRFCTAVFPKLSLINHNCRPNTRTILHEKDGGLYMELRSSMDIEEGEEISQQYISSTKGTFLRRENLYEDWFFHCCCERCSDSTEFNSFFSAIKCVNCSEGYLLPKNPLESDSPWVCVQISFQMLTPETGCGYSRTSENVKRLTDDIDARIKLAQQSPKALERILVELSSHSLHPNHYLLIDIKFNVLDEIVRKLNYVKENGTCFGNVDDDDLLKAVEYAKSILGVIRMICSSRSYCIGIILYFLACTLMELRTRKVPTKFTDAQVEKVVKEAWTILHVESEGSSYREMVKCLEDRSLVLDVENLSLRVQA</sequence>
<comment type="caution">
    <text evidence="5">The sequence shown here is derived from an EMBL/GenBank/DDBJ whole genome shotgun (WGS) entry which is preliminary data.</text>
</comment>
<dbReference type="Pfam" id="PF01753">
    <property type="entry name" value="zf-MYND"/>
    <property type="match status" value="1"/>
</dbReference>
<evidence type="ECO:0000256" key="3">
    <source>
        <dbReference type="ARBA" id="ARBA00022833"/>
    </source>
</evidence>
<dbReference type="InterPro" id="IPR002893">
    <property type="entry name" value="Znf_MYND"/>
</dbReference>
<dbReference type="InterPro" id="IPR001214">
    <property type="entry name" value="SET_dom"/>
</dbReference>
<dbReference type="Gene3D" id="6.10.140.2220">
    <property type="match status" value="2"/>
</dbReference>
<evidence type="ECO:0000259" key="4">
    <source>
        <dbReference type="PROSITE" id="PS50280"/>
    </source>
</evidence>
<reference evidence="5 6" key="1">
    <citation type="submission" date="2024-08" db="EMBL/GenBank/DDBJ databases">
        <authorList>
            <person name="Cucini C."/>
            <person name="Frati F."/>
        </authorList>
    </citation>
    <scope>NUCLEOTIDE SEQUENCE [LARGE SCALE GENOMIC DNA]</scope>
</reference>
<evidence type="ECO:0000256" key="2">
    <source>
        <dbReference type="ARBA" id="ARBA00022771"/>
    </source>
</evidence>
<proteinExistence type="predicted"/>
<evidence type="ECO:0000256" key="1">
    <source>
        <dbReference type="ARBA" id="ARBA00022723"/>
    </source>
</evidence>
<dbReference type="PANTHER" id="PTHR46455:SF5">
    <property type="entry name" value="SET AND MYND DOMAIN CONTAINING, ARTHROPOD-SPECIFIC, MEMBER 4, ISOFORM A"/>
    <property type="match status" value="1"/>
</dbReference>
<dbReference type="SMART" id="SM00317">
    <property type="entry name" value="SET"/>
    <property type="match status" value="1"/>
</dbReference>
<dbReference type="Pfam" id="PF00856">
    <property type="entry name" value="SET"/>
    <property type="match status" value="1"/>
</dbReference>
<feature type="domain" description="SET" evidence="4">
    <location>
        <begin position="55"/>
        <end position="296"/>
    </location>
</feature>